<proteinExistence type="predicted"/>
<dbReference type="RefSeq" id="WP_150033873.1">
    <property type="nucleotide sequence ID" value="NZ_VWSH01000004.1"/>
</dbReference>
<evidence type="ECO:0000313" key="2">
    <source>
        <dbReference type="EMBL" id="KAA5532370.1"/>
    </source>
</evidence>
<dbReference type="Pfam" id="PF07566">
    <property type="entry name" value="DUF1543"/>
    <property type="match status" value="1"/>
</dbReference>
<dbReference type="InterPro" id="IPR011440">
    <property type="entry name" value="DUF1543"/>
</dbReference>
<accession>A0A5M6CD36</accession>
<protein>
    <submittedName>
        <fullName evidence="2">DUF1543 domain-containing protein</fullName>
    </submittedName>
</protein>
<dbReference type="AlphaFoldDB" id="A0A5M6CD36"/>
<dbReference type="Gene3D" id="3.10.20.10">
    <property type="match status" value="2"/>
</dbReference>
<dbReference type="EMBL" id="VWSH01000004">
    <property type="protein sequence ID" value="KAA5532370.1"/>
    <property type="molecule type" value="Genomic_DNA"/>
</dbReference>
<evidence type="ECO:0000259" key="1">
    <source>
        <dbReference type="Pfam" id="PF07566"/>
    </source>
</evidence>
<comment type="caution">
    <text evidence="2">The sequence shown here is derived from an EMBL/GenBank/DDBJ whole genome shotgun (WGS) entry which is preliminary data.</text>
</comment>
<sequence length="191" mass="21756">MEALKLYMVIIGCTPPGRFTEQHDVFFGIGASMKSLIPAMKAFWPEAKGKIHVDAWREVSNVEGHAITVIPNDGITEANHQHDLSLFFLNLGGYKEGEFEEYHYKMLAVAKDAAAAIKEAKKTTFYKHTGYKGAESHVDDKYGIDVDDIYLLKDILNQSYKQQYRLFISEEKEVNLPEDVLNIGYYKLDKL</sequence>
<reference evidence="2 3" key="1">
    <citation type="submission" date="2019-09" db="EMBL/GenBank/DDBJ databases">
        <title>Genome sequence and assembly of Taibaiella sp.</title>
        <authorList>
            <person name="Chhetri G."/>
        </authorList>
    </citation>
    <scope>NUCLEOTIDE SEQUENCE [LARGE SCALE GENOMIC DNA]</scope>
    <source>
        <strain evidence="2 3">KVB11</strain>
    </source>
</reference>
<feature type="domain" description="DUF1543" evidence="1">
    <location>
        <begin position="19"/>
        <end position="69"/>
    </location>
</feature>
<evidence type="ECO:0000313" key="3">
    <source>
        <dbReference type="Proteomes" id="UP000323632"/>
    </source>
</evidence>
<keyword evidence="3" id="KW-1185">Reference proteome</keyword>
<name>A0A5M6CD36_9BACT</name>
<organism evidence="2 3">
    <name type="scientific">Taibaiella lutea</name>
    <dbReference type="NCBI Taxonomy" id="2608001"/>
    <lineage>
        <taxon>Bacteria</taxon>
        <taxon>Pseudomonadati</taxon>
        <taxon>Bacteroidota</taxon>
        <taxon>Chitinophagia</taxon>
        <taxon>Chitinophagales</taxon>
        <taxon>Chitinophagaceae</taxon>
        <taxon>Taibaiella</taxon>
    </lineage>
</organism>
<gene>
    <name evidence="2" type="ORF">F0919_16395</name>
</gene>
<dbReference type="Proteomes" id="UP000323632">
    <property type="component" value="Unassembled WGS sequence"/>
</dbReference>